<comment type="subcellular location">
    <subcellularLocation>
        <location evidence="11">Cell membrane</location>
        <topology evidence="11">Peripheral membrane protein</topology>
    </subcellularLocation>
    <subcellularLocation>
        <location evidence="2">Membrane</location>
        <topology evidence="2">Peripheral membrane protein</topology>
    </subcellularLocation>
    <subcellularLocation>
        <location evidence="10">Thylakoid</location>
    </subcellularLocation>
</comment>
<dbReference type="GO" id="GO:0045259">
    <property type="term" value="C:proton-transporting ATP synthase complex"/>
    <property type="evidence" value="ECO:0007669"/>
    <property type="project" value="UniProtKB-KW"/>
</dbReference>
<evidence type="ECO:0000313" key="13">
    <source>
        <dbReference type="Proteomes" id="UP001145087"/>
    </source>
</evidence>
<evidence type="ECO:0000256" key="5">
    <source>
        <dbReference type="ARBA" id="ARBA00022781"/>
    </source>
</evidence>
<dbReference type="Gene3D" id="1.10.287.80">
    <property type="entry name" value="ATP synthase, gamma subunit, helix hairpin domain"/>
    <property type="match status" value="1"/>
</dbReference>
<dbReference type="EMBL" id="JAPOHD010000029">
    <property type="protein sequence ID" value="MCY1721705.1"/>
    <property type="molecule type" value="Genomic_DNA"/>
</dbReference>
<keyword evidence="8 11" id="KW-0139">CF(1)</keyword>
<dbReference type="FunFam" id="1.10.287.80:FF:000003">
    <property type="entry name" value="ATP synthase gamma chain, chloroplastic"/>
    <property type="match status" value="1"/>
</dbReference>
<dbReference type="GO" id="GO:0042777">
    <property type="term" value="P:proton motive force-driven plasma membrane ATP synthesis"/>
    <property type="evidence" value="ECO:0007669"/>
    <property type="project" value="UniProtKB-UniRule"/>
</dbReference>
<keyword evidence="6 11" id="KW-0406">Ion transport</keyword>
<keyword evidence="11" id="KW-1003">Cell membrane</keyword>
<dbReference type="PROSITE" id="PS00153">
    <property type="entry name" value="ATPASE_GAMMA"/>
    <property type="match status" value="1"/>
</dbReference>
<dbReference type="HAMAP" id="MF_00815">
    <property type="entry name" value="ATP_synth_gamma_bact"/>
    <property type="match status" value="1"/>
</dbReference>
<dbReference type="GO" id="GO:0005886">
    <property type="term" value="C:plasma membrane"/>
    <property type="evidence" value="ECO:0007669"/>
    <property type="project" value="UniProtKB-SubCell"/>
</dbReference>
<evidence type="ECO:0000256" key="4">
    <source>
        <dbReference type="ARBA" id="ARBA00022448"/>
    </source>
</evidence>
<dbReference type="InterPro" id="IPR000131">
    <property type="entry name" value="ATP_synth_F1_gsu"/>
</dbReference>
<keyword evidence="9 11" id="KW-0066">ATP synthesis</keyword>
<dbReference type="CDD" id="cd12151">
    <property type="entry name" value="F1-ATPase_gamma"/>
    <property type="match status" value="1"/>
</dbReference>
<evidence type="ECO:0000256" key="2">
    <source>
        <dbReference type="ARBA" id="ARBA00004170"/>
    </source>
</evidence>
<dbReference type="Gene3D" id="3.40.1380.10">
    <property type="match status" value="1"/>
</dbReference>
<gene>
    <name evidence="11 12" type="primary">atpG</name>
    <name evidence="12" type="ORF">OU798_15220</name>
</gene>
<organism evidence="12 13">
    <name type="scientific">Draconibacterium aestuarii</name>
    <dbReference type="NCBI Taxonomy" id="2998507"/>
    <lineage>
        <taxon>Bacteria</taxon>
        <taxon>Pseudomonadati</taxon>
        <taxon>Bacteroidota</taxon>
        <taxon>Bacteroidia</taxon>
        <taxon>Marinilabiliales</taxon>
        <taxon>Prolixibacteraceae</taxon>
        <taxon>Draconibacterium</taxon>
    </lineage>
</organism>
<dbReference type="InterPro" id="IPR023632">
    <property type="entry name" value="ATP_synth_F1_gsu_CS"/>
</dbReference>
<evidence type="ECO:0000256" key="8">
    <source>
        <dbReference type="ARBA" id="ARBA00023196"/>
    </source>
</evidence>
<keyword evidence="7 11" id="KW-0472">Membrane</keyword>
<dbReference type="GO" id="GO:0046933">
    <property type="term" value="F:proton-transporting ATP synthase activity, rotational mechanism"/>
    <property type="evidence" value="ECO:0007669"/>
    <property type="project" value="UniProtKB-UniRule"/>
</dbReference>
<dbReference type="InterPro" id="IPR035968">
    <property type="entry name" value="ATP_synth_F1_ATPase_gsu"/>
</dbReference>
<comment type="function">
    <text evidence="1 11">Produces ATP from ADP in the presence of a proton gradient across the membrane. The gamma chain is believed to be important in regulating ATPase activity and the flow of protons through the CF(0) complex.</text>
</comment>
<dbReference type="AlphaFoldDB" id="A0A9X3F7D2"/>
<proteinExistence type="inferred from homology"/>
<evidence type="ECO:0000256" key="6">
    <source>
        <dbReference type="ARBA" id="ARBA00023065"/>
    </source>
</evidence>
<dbReference type="Pfam" id="PF00231">
    <property type="entry name" value="ATP-synt"/>
    <property type="match status" value="1"/>
</dbReference>
<dbReference type="PANTHER" id="PTHR11693">
    <property type="entry name" value="ATP SYNTHASE GAMMA CHAIN"/>
    <property type="match status" value="1"/>
</dbReference>
<dbReference type="PANTHER" id="PTHR11693:SF22">
    <property type="entry name" value="ATP SYNTHASE SUBUNIT GAMMA, MITOCHONDRIAL"/>
    <property type="match status" value="1"/>
</dbReference>
<dbReference type="Proteomes" id="UP001145087">
    <property type="component" value="Unassembled WGS sequence"/>
</dbReference>
<evidence type="ECO:0000256" key="11">
    <source>
        <dbReference type="HAMAP-Rule" id="MF_00815"/>
    </source>
</evidence>
<evidence type="ECO:0000256" key="7">
    <source>
        <dbReference type="ARBA" id="ARBA00023136"/>
    </source>
</evidence>
<evidence type="ECO:0000256" key="3">
    <source>
        <dbReference type="ARBA" id="ARBA00007681"/>
    </source>
</evidence>
<evidence type="ECO:0000256" key="10">
    <source>
        <dbReference type="ARBA" id="ARBA00060385"/>
    </source>
</evidence>
<evidence type="ECO:0000256" key="9">
    <source>
        <dbReference type="ARBA" id="ARBA00023310"/>
    </source>
</evidence>
<evidence type="ECO:0000313" key="12">
    <source>
        <dbReference type="EMBL" id="MCY1721705.1"/>
    </source>
</evidence>
<dbReference type="PRINTS" id="PR00126">
    <property type="entry name" value="ATPASEGAMMA"/>
</dbReference>
<dbReference type="GO" id="GO:0009579">
    <property type="term" value="C:thylakoid"/>
    <property type="evidence" value="ECO:0007669"/>
    <property type="project" value="UniProtKB-SubCell"/>
</dbReference>
<dbReference type="SUPFAM" id="SSF52943">
    <property type="entry name" value="ATP synthase (F1-ATPase), gamma subunit"/>
    <property type="match status" value="1"/>
</dbReference>
<evidence type="ECO:0000256" key="1">
    <source>
        <dbReference type="ARBA" id="ARBA00003456"/>
    </source>
</evidence>
<dbReference type="RefSeq" id="WP_343334033.1">
    <property type="nucleotide sequence ID" value="NZ_JAPOHD010000029.1"/>
</dbReference>
<accession>A0A9X3F7D2</accession>
<dbReference type="GO" id="GO:0005524">
    <property type="term" value="F:ATP binding"/>
    <property type="evidence" value="ECO:0007669"/>
    <property type="project" value="UniProtKB-UniRule"/>
</dbReference>
<reference evidence="12" key="1">
    <citation type="submission" date="2022-11" db="EMBL/GenBank/DDBJ databases">
        <title>Marilongibacter aestuarii gen. nov., sp. nov., isolated from tidal flat sediment.</title>
        <authorList>
            <person name="Jiayan W."/>
        </authorList>
    </citation>
    <scope>NUCLEOTIDE SEQUENCE</scope>
    <source>
        <strain evidence="12">Z1-6</strain>
    </source>
</reference>
<comment type="subunit">
    <text evidence="11">F-type ATPases have 2 components, CF(1) - the catalytic core - and CF(0) - the membrane proton channel. CF(1) has five subunits: alpha(3), beta(3), gamma(1), delta(1), epsilon(1). CF(0) has three main subunits: a, b and c.</text>
</comment>
<protein>
    <recommendedName>
        <fullName evidence="11">ATP synthase gamma chain</fullName>
    </recommendedName>
    <alternativeName>
        <fullName evidence="11">ATP synthase F1 sector gamma subunit</fullName>
    </alternativeName>
    <alternativeName>
        <fullName evidence="11">F-ATPase gamma subunit</fullName>
    </alternativeName>
</protein>
<sequence>MAGLKDIRNRIASVKTTRQVTSAMKMVSAAKLKKAQDAILQIRPYADKLHQILTSLSASLENIEDSVYTQARSPENILLILVTSNRGLCGGFNTNITKKAIELANIEYKTQLKLGKLDFMCIGKQGERQLKHRGMNVVANENELFDSLTFDNVSVVAEEAMKAFADKHYDRVVLVYNQFKNAAVQVQTTEQFLPVKMEEQTPDFGNLDFIYEPTQEHIIQELIPRSLKIQFYKSLLDSHASEHGARMTAMHQATDNASEMLNELSLQYNKARQTAITAEILEIVSGANALNG</sequence>
<comment type="similarity">
    <text evidence="3 11">Belongs to the ATPase gamma chain family.</text>
</comment>
<name>A0A9X3F7D2_9BACT</name>
<keyword evidence="13" id="KW-1185">Reference proteome</keyword>
<comment type="caution">
    <text evidence="12">The sequence shown here is derived from an EMBL/GenBank/DDBJ whole genome shotgun (WGS) entry which is preliminary data.</text>
</comment>
<dbReference type="NCBIfam" id="TIGR01146">
    <property type="entry name" value="ATPsyn_F1gamma"/>
    <property type="match status" value="1"/>
</dbReference>
<keyword evidence="4 11" id="KW-0813">Transport</keyword>
<keyword evidence="5 11" id="KW-0375">Hydrogen ion transport</keyword>